<feature type="transmembrane region" description="Helical" evidence="1">
    <location>
        <begin position="20"/>
        <end position="46"/>
    </location>
</feature>
<reference evidence="2" key="2">
    <citation type="submission" date="2023-05" db="EMBL/GenBank/DDBJ databases">
        <authorList>
            <consortium name="Lawrence Berkeley National Laboratory"/>
            <person name="Steindorff A."/>
            <person name="Hensen N."/>
            <person name="Bonometti L."/>
            <person name="Westerberg I."/>
            <person name="Brannstrom I.O."/>
            <person name="Guillou S."/>
            <person name="Cros-Aarteil S."/>
            <person name="Calhoun S."/>
            <person name="Haridas S."/>
            <person name="Kuo A."/>
            <person name="Mondo S."/>
            <person name="Pangilinan J."/>
            <person name="Riley R."/>
            <person name="Labutti K."/>
            <person name="Andreopoulos B."/>
            <person name="Lipzen A."/>
            <person name="Chen C."/>
            <person name="Yanf M."/>
            <person name="Daum C."/>
            <person name="Ng V."/>
            <person name="Clum A."/>
            <person name="Ohm R."/>
            <person name="Martin F."/>
            <person name="Silar P."/>
            <person name="Natvig D."/>
            <person name="Lalanne C."/>
            <person name="Gautier V."/>
            <person name="Ament-Velasquez S.L."/>
            <person name="Kruys A."/>
            <person name="Hutchinson M.I."/>
            <person name="Powell A.J."/>
            <person name="Barry K."/>
            <person name="Miller A.N."/>
            <person name="Grigoriev I.V."/>
            <person name="Debuchy R."/>
            <person name="Gladieux P."/>
            <person name="Thoren M.H."/>
            <person name="Johannesson H."/>
        </authorList>
    </citation>
    <scope>NUCLEOTIDE SEQUENCE</scope>
    <source>
        <strain evidence="2">CBS 141.50</strain>
    </source>
</reference>
<evidence type="ECO:0000313" key="3">
    <source>
        <dbReference type="Proteomes" id="UP001302676"/>
    </source>
</evidence>
<accession>A0AAN6UW19</accession>
<protein>
    <submittedName>
        <fullName evidence="2">Uncharacterized protein</fullName>
    </submittedName>
</protein>
<gene>
    <name evidence="2" type="ORF">C8A04DRAFT_32481</name>
</gene>
<evidence type="ECO:0000256" key="1">
    <source>
        <dbReference type="SAM" id="Phobius"/>
    </source>
</evidence>
<keyword evidence="3" id="KW-1185">Reference proteome</keyword>
<name>A0AAN6UW19_9PEZI</name>
<sequence>MNNRALYQPEPEIDFIPLLLLFILPLWICAVIEICLVVFYIVGWAIGAVPYCIRFLTGGWSEVLRPEVPRKRMRATDEVMVRGWTMEGR</sequence>
<dbReference type="Proteomes" id="UP001302676">
    <property type="component" value="Unassembled WGS sequence"/>
</dbReference>
<comment type="caution">
    <text evidence="2">The sequence shown here is derived from an EMBL/GenBank/DDBJ whole genome shotgun (WGS) entry which is preliminary data.</text>
</comment>
<proteinExistence type="predicted"/>
<organism evidence="2 3">
    <name type="scientific">Dichotomopilus funicola</name>
    <dbReference type="NCBI Taxonomy" id="1934379"/>
    <lineage>
        <taxon>Eukaryota</taxon>
        <taxon>Fungi</taxon>
        <taxon>Dikarya</taxon>
        <taxon>Ascomycota</taxon>
        <taxon>Pezizomycotina</taxon>
        <taxon>Sordariomycetes</taxon>
        <taxon>Sordariomycetidae</taxon>
        <taxon>Sordariales</taxon>
        <taxon>Chaetomiaceae</taxon>
        <taxon>Dichotomopilus</taxon>
    </lineage>
</organism>
<dbReference type="EMBL" id="MU853643">
    <property type="protein sequence ID" value="KAK4139984.1"/>
    <property type="molecule type" value="Genomic_DNA"/>
</dbReference>
<dbReference type="RefSeq" id="XP_062633355.1">
    <property type="nucleotide sequence ID" value="XM_062782111.1"/>
</dbReference>
<evidence type="ECO:0000313" key="2">
    <source>
        <dbReference type="EMBL" id="KAK4139984.1"/>
    </source>
</evidence>
<reference evidence="2" key="1">
    <citation type="journal article" date="2023" name="Mol. Phylogenet. Evol.">
        <title>Genome-scale phylogeny and comparative genomics of the fungal order Sordariales.</title>
        <authorList>
            <person name="Hensen N."/>
            <person name="Bonometti L."/>
            <person name="Westerberg I."/>
            <person name="Brannstrom I.O."/>
            <person name="Guillou S."/>
            <person name="Cros-Aarteil S."/>
            <person name="Calhoun S."/>
            <person name="Haridas S."/>
            <person name="Kuo A."/>
            <person name="Mondo S."/>
            <person name="Pangilinan J."/>
            <person name="Riley R."/>
            <person name="LaButti K."/>
            <person name="Andreopoulos B."/>
            <person name="Lipzen A."/>
            <person name="Chen C."/>
            <person name="Yan M."/>
            <person name="Daum C."/>
            <person name="Ng V."/>
            <person name="Clum A."/>
            <person name="Steindorff A."/>
            <person name="Ohm R.A."/>
            <person name="Martin F."/>
            <person name="Silar P."/>
            <person name="Natvig D.O."/>
            <person name="Lalanne C."/>
            <person name="Gautier V."/>
            <person name="Ament-Velasquez S.L."/>
            <person name="Kruys A."/>
            <person name="Hutchinson M.I."/>
            <person name="Powell A.J."/>
            <person name="Barry K."/>
            <person name="Miller A.N."/>
            <person name="Grigoriev I.V."/>
            <person name="Debuchy R."/>
            <person name="Gladieux P."/>
            <person name="Hiltunen Thoren M."/>
            <person name="Johannesson H."/>
        </authorList>
    </citation>
    <scope>NUCLEOTIDE SEQUENCE</scope>
    <source>
        <strain evidence="2">CBS 141.50</strain>
    </source>
</reference>
<keyword evidence="1" id="KW-1133">Transmembrane helix</keyword>
<dbReference type="GeneID" id="87818724"/>
<keyword evidence="1" id="KW-0472">Membrane</keyword>
<keyword evidence="1" id="KW-0812">Transmembrane</keyword>
<dbReference type="AlphaFoldDB" id="A0AAN6UW19"/>